<keyword evidence="4" id="KW-1185">Reference proteome</keyword>
<feature type="transmembrane region" description="Helical" evidence="1">
    <location>
        <begin position="71"/>
        <end position="92"/>
    </location>
</feature>
<dbReference type="Pfam" id="PF20152">
    <property type="entry name" value="DUF6534"/>
    <property type="match status" value="1"/>
</dbReference>
<protein>
    <recommendedName>
        <fullName evidence="2">DUF6534 domain-containing protein</fullName>
    </recommendedName>
</protein>
<accession>A0AA38J8N1</accession>
<feature type="transmembrane region" description="Helical" evidence="1">
    <location>
        <begin position="260"/>
        <end position="284"/>
    </location>
</feature>
<keyword evidence="1" id="KW-0812">Transmembrane</keyword>
<name>A0AA38J8N1_9AGAR</name>
<dbReference type="PANTHER" id="PTHR40465:SF1">
    <property type="entry name" value="DUF6534 DOMAIN-CONTAINING PROTEIN"/>
    <property type="match status" value="1"/>
</dbReference>
<feature type="transmembrane region" description="Helical" evidence="1">
    <location>
        <begin position="220"/>
        <end position="248"/>
    </location>
</feature>
<dbReference type="InterPro" id="IPR045339">
    <property type="entry name" value="DUF6534"/>
</dbReference>
<evidence type="ECO:0000313" key="4">
    <source>
        <dbReference type="Proteomes" id="UP001176059"/>
    </source>
</evidence>
<feature type="transmembrane region" description="Helical" evidence="1">
    <location>
        <begin position="146"/>
        <end position="164"/>
    </location>
</feature>
<dbReference type="Proteomes" id="UP001176059">
    <property type="component" value="Unassembled WGS sequence"/>
</dbReference>
<keyword evidence="1" id="KW-1133">Transmembrane helix</keyword>
<feature type="domain" description="DUF6534" evidence="2">
    <location>
        <begin position="231"/>
        <end position="317"/>
    </location>
</feature>
<evidence type="ECO:0000256" key="1">
    <source>
        <dbReference type="SAM" id="Phobius"/>
    </source>
</evidence>
<reference evidence="3" key="1">
    <citation type="submission" date="2022-08" db="EMBL/GenBank/DDBJ databases">
        <authorList>
            <consortium name="DOE Joint Genome Institute"/>
            <person name="Min B."/>
            <person name="Sierra-Patev S."/>
            <person name="Naranjo-Ortiz M."/>
            <person name="Looney B."/>
            <person name="Konkel Z."/>
            <person name="Slot J.C."/>
            <person name="Sakamoto Y."/>
            <person name="Steenwyk J.L."/>
            <person name="Rokas A."/>
            <person name="Carro J."/>
            <person name="Camarero S."/>
            <person name="Ferreira P."/>
            <person name="Molpeceres G."/>
            <person name="Ruiz-duenas F.J."/>
            <person name="Serrano A."/>
            <person name="Henrissat B."/>
            <person name="Drula E."/>
            <person name="Hughes K.W."/>
            <person name="Mata J.L."/>
            <person name="Ishikawa N.K."/>
            <person name="Vargas-Isla R."/>
            <person name="Ushijima S."/>
            <person name="Smith C.A."/>
            <person name="Ahrendt S."/>
            <person name="Andreopoulos W."/>
            <person name="He G."/>
            <person name="LaButti K."/>
            <person name="Lipzen A."/>
            <person name="Ng V."/>
            <person name="Riley R."/>
            <person name="Sandor L."/>
            <person name="Barry K."/>
            <person name="Martinez A.T."/>
            <person name="Xiao Y."/>
            <person name="Gibbons J.G."/>
            <person name="Terashima K."/>
            <person name="Hibbett D.S."/>
            <person name="Grigoriev I.V."/>
        </authorList>
    </citation>
    <scope>NUCLEOTIDE SEQUENCE</scope>
    <source>
        <strain evidence="3">ET3784</strain>
    </source>
</reference>
<evidence type="ECO:0000313" key="3">
    <source>
        <dbReference type="EMBL" id="KAJ3731396.1"/>
    </source>
</evidence>
<organism evidence="3 4">
    <name type="scientific">Lentinula guzmanii</name>
    <dbReference type="NCBI Taxonomy" id="2804957"/>
    <lineage>
        <taxon>Eukaryota</taxon>
        <taxon>Fungi</taxon>
        <taxon>Dikarya</taxon>
        <taxon>Basidiomycota</taxon>
        <taxon>Agaricomycotina</taxon>
        <taxon>Agaricomycetes</taxon>
        <taxon>Agaricomycetidae</taxon>
        <taxon>Agaricales</taxon>
        <taxon>Marasmiineae</taxon>
        <taxon>Omphalotaceae</taxon>
        <taxon>Lentinula</taxon>
    </lineage>
</organism>
<dbReference type="PANTHER" id="PTHR40465">
    <property type="entry name" value="CHROMOSOME 1, WHOLE GENOME SHOTGUN SEQUENCE"/>
    <property type="match status" value="1"/>
</dbReference>
<feature type="transmembrane region" description="Helical" evidence="1">
    <location>
        <begin position="104"/>
        <end position="126"/>
    </location>
</feature>
<dbReference type="AlphaFoldDB" id="A0AA38J8N1"/>
<sequence>MQLKRFSTDFVVYLKGHHEHPSFIFSQFFPARIYVWTSQESIPDLPRFFSSMSSVTITTQDVAETLGAVQIGVLFSTFLFGILFMQWVAYFTSKFNDGWTIRGLVYWIMILDITHVAISWEYLWMYTVANFGNPATLYAAHWQYDSGPIFIVLTAAPTQFFLISRTRKMLGRQHPYLANGVFVFACLLGTVQVLMGLYMSGSLLALDASGTATTEGYLKFVPISVAWESVAIATDMTVMISLVATLMYRRTGFKQTDWMLYNLILVAIECALPVTIFTIGHITGVVASPTTAMHQLFAWSQARLYSNTLFLNLNERSKLRRGQDGTSHGSMNVKEVNFLSAMERTGAGRNMSRPQVHIDVTREEHYVMESMSNKGNDNDDFKPAAPV</sequence>
<dbReference type="EMBL" id="JANVFO010000031">
    <property type="protein sequence ID" value="KAJ3731396.1"/>
    <property type="molecule type" value="Genomic_DNA"/>
</dbReference>
<gene>
    <name evidence="3" type="ORF">DFJ43DRAFT_1079946</name>
</gene>
<evidence type="ECO:0000259" key="2">
    <source>
        <dbReference type="Pfam" id="PF20152"/>
    </source>
</evidence>
<keyword evidence="1" id="KW-0472">Membrane</keyword>
<reference evidence="3" key="2">
    <citation type="journal article" date="2023" name="Proc. Natl. Acad. Sci. U.S.A.">
        <title>A global phylogenomic analysis of the shiitake genus Lentinula.</title>
        <authorList>
            <person name="Sierra-Patev S."/>
            <person name="Min B."/>
            <person name="Naranjo-Ortiz M."/>
            <person name="Looney B."/>
            <person name="Konkel Z."/>
            <person name="Slot J.C."/>
            <person name="Sakamoto Y."/>
            <person name="Steenwyk J.L."/>
            <person name="Rokas A."/>
            <person name="Carro J."/>
            <person name="Camarero S."/>
            <person name="Ferreira P."/>
            <person name="Molpeceres G."/>
            <person name="Ruiz-Duenas F.J."/>
            <person name="Serrano A."/>
            <person name="Henrissat B."/>
            <person name="Drula E."/>
            <person name="Hughes K.W."/>
            <person name="Mata J.L."/>
            <person name="Ishikawa N.K."/>
            <person name="Vargas-Isla R."/>
            <person name="Ushijima S."/>
            <person name="Smith C.A."/>
            <person name="Donoghue J."/>
            <person name="Ahrendt S."/>
            <person name="Andreopoulos W."/>
            <person name="He G."/>
            <person name="LaButti K."/>
            <person name="Lipzen A."/>
            <person name="Ng V."/>
            <person name="Riley R."/>
            <person name="Sandor L."/>
            <person name="Barry K."/>
            <person name="Martinez A.T."/>
            <person name="Xiao Y."/>
            <person name="Gibbons J.G."/>
            <person name="Terashima K."/>
            <person name="Grigoriev I.V."/>
            <person name="Hibbett D."/>
        </authorList>
    </citation>
    <scope>NUCLEOTIDE SEQUENCE</scope>
    <source>
        <strain evidence="3">ET3784</strain>
    </source>
</reference>
<feature type="transmembrane region" description="Helical" evidence="1">
    <location>
        <begin position="176"/>
        <end position="200"/>
    </location>
</feature>
<comment type="caution">
    <text evidence="3">The sequence shown here is derived from an EMBL/GenBank/DDBJ whole genome shotgun (WGS) entry which is preliminary data.</text>
</comment>
<proteinExistence type="predicted"/>